<name>A0A2U2DQR3_9HYPH</name>
<sequence>MDQNDRQAIDGLFGKLSQVEQQSGQRDNEAEALIRERVAAQPAAPYFMAQTIVVQDQALQAAQQRIEQLEYEAANRPASGGLLSSLFGGGSRPAPRPALQADQGQTYQGQNAGNGMGGVPNGAPMGQQAGGPWGQQANGAQRGGGFLAGAAQTAMGVAGGVLLGNAIAGMFAGDTANAAPAAEQPQDDAADQDDDFGGDAGMDDMDF</sequence>
<evidence type="ECO:0000256" key="1">
    <source>
        <dbReference type="SAM" id="MobiDB-lite"/>
    </source>
</evidence>
<proteinExistence type="predicted"/>
<reference evidence="2 3" key="1">
    <citation type="submission" date="2018-05" db="EMBL/GenBank/DDBJ databases">
        <title>The draft genome of strain NS-104.</title>
        <authorList>
            <person name="Hang P."/>
            <person name="Jiang J."/>
        </authorList>
    </citation>
    <scope>NUCLEOTIDE SEQUENCE [LARGE SCALE GENOMIC DNA]</scope>
    <source>
        <strain evidence="2 3">NS-104</strain>
    </source>
</reference>
<dbReference type="InterPro" id="IPR018648">
    <property type="entry name" value="DUF2076"/>
</dbReference>
<dbReference type="Proteomes" id="UP000245252">
    <property type="component" value="Unassembled WGS sequence"/>
</dbReference>
<evidence type="ECO:0000313" key="2">
    <source>
        <dbReference type="EMBL" id="PWE55631.1"/>
    </source>
</evidence>
<dbReference type="Pfam" id="PF09849">
    <property type="entry name" value="DUF2076"/>
    <property type="match status" value="1"/>
</dbReference>
<organism evidence="2 3">
    <name type="scientific">Metarhizobium album</name>
    <dbReference type="NCBI Taxonomy" id="2182425"/>
    <lineage>
        <taxon>Bacteria</taxon>
        <taxon>Pseudomonadati</taxon>
        <taxon>Pseudomonadota</taxon>
        <taxon>Alphaproteobacteria</taxon>
        <taxon>Hyphomicrobiales</taxon>
        <taxon>Rhizobiaceae</taxon>
        <taxon>Metarhizobium</taxon>
    </lineage>
</organism>
<accession>A0A2U2DQR3</accession>
<feature type="region of interest" description="Disordered" evidence="1">
    <location>
        <begin position="178"/>
        <end position="207"/>
    </location>
</feature>
<feature type="compositionally biased region" description="Acidic residues" evidence="1">
    <location>
        <begin position="185"/>
        <end position="207"/>
    </location>
</feature>
<feature type="region of interest" description="Disordered" evidence="1">
    <location>
        <begin position="1"/>
        <end position="28"/>
    </location>
</feature>
<gene>
    <name evidence="2" type="ORF">DEM27_13155</name>
</gene>
<evidence type="ECO:0000313" key="3">
    <source>
        <dbReference type="Proteomes" id="UP000245252"/>
    </source>
</evidence>
<dbReference type="AlphaFoldDB" id="A0A2U2DQR3"/>
<dbReference type="OrthoDB" id="122910at2"/>
<dbReference type="EMBL" id="QFBC01000005">
    <property type="protein sequence ID" value="PWE55631.1"/>
    <property type="molecule type" value="Genomic_DNA"/>
</dbReference>
<comment type="caution">
    <text evidence="2">The sequence shown here is derived from an EMBL/GenBank/DDBJ whole genome shotgun (WGS) entry which is preliminary data.</text>
</comment>
<keyword evidence="3" id="KW-1185">Reference proteome</keyword>
<protein>
    <submittedName>
        <fullName evidence="2">DUF2076 domain-containing protein</fullName>
    </submittedName>
</protein>
<dbReference type="RefSeq" id="WP_109458708.1">
    <property type="nucleotide sequence ID" value="NZ_QFBC01000005.1"/>
</dbReference>